<dbReference type="GO" id="GO:0042171">
    <property type="term" value="F:lysophosphatidic acid acyltransferase activity"/>
    <property type="evidence" value="ECO:0007669"/>
    <property type="project" value="TreeGrafter"/>
</dbReference>
<keyword evidence="5 7" id="KW-0472">Membrane</keyword>
<gene>
    <name evidence="9" type="primary">LOC127752085</name>
</gene>
<keyword evidence="2 7" id="KW-0812">Transmembrane</keyword>
<protein>
    <submittedName>
        <fullName evidence="9">Lysophosphatidylcholine acyltransferase-like</fullName>
    </submittedName>
</protein>
<dbReference type="OrthoDB" id="272512at2759"/>
<evidence type="ECO:0000256" key="5">
    <source>
        <dbReference type="ARBA" id="ARBA00023136"/>
    </source>
</evidence>
<dbReference type="GO" id="GO:0005783">
    <property type="term" value="C:endoplasmic reticulum"/>
    <property type="evidence" value="ECO:0007669"/>
    <property type="project" value="TreeGrafter"/>
</dbReference>
<feature type="transmembrane region" description="Helical" evidence="7">
    <location>
        <begin position="42"/>
        <end position="61"/>
    </location>
</feature>
<organism evidence="8 9">
    <name type="scientific">Frankliniella occidentalis</name>
    <name type="common">Western flower thrips</name>
    <name type="synonym">Euthrips occidentalis</name>
    <dbReference type="NCBI Taxonomy" id="133901"/>
    <lineage>
        <taxon>Eukaryota</taxon>
        <taxon>Metazoa</taxon>
        <taxon>Ecdysozoa</taxon>
        <taxon>Arthropoda</taxon>
        <taxon>Hexapoda</taxon>
        <taxon>Insecta</taxon>
        <taxon>Pterygota</taxon>
        <taxon>Neoptera</taxon>
        <taxon>Paraneoptera</taxon>
        <taxon>Thysanoptera</taxon>
        <taxon>Terebrantia</taxon>
        <taxon>Thripoidea</taxon>
        <taxon>Thripidae</taxon>
        <taxon>Frankliniella</taxon>
    </lineage>
</organism>
<evidence type="ECO:0000256" key="6">
    <source>
        <dbReference type="ARBA" id="ARBA00023315"/>
    </source>
</evidence>
<keyword evidence="8" id="KW-1185">Reference proteome</keyword>
<dbReference type="AlphaFoldDB" id="A0A9C6XB44"/>
<keyword evidence="1" id="KW-0808">Transferase</keyword>
<keyword evidence="6" id="KW-0012">Acyltransferase</keyword>
<dbReference type="SUPFAM" id="SSF69593">
    <property type="entry name" value="Glycerol-3-phosphate (1)-acyltransferase"/>
    <property type="match status" value="1"/>
</dbReference>
<evidence type="ECO:0000256" key="4">
    <source>
        <dbReference type="ARBA" id="ARBA00023098"/>
    </source>
</evidence>
<dbReference type="GO" id="GO:0006629">
    <property type="term" value="P:lipid metabolic process"/>
    <property type="evidence" value="ECO:0007669"/>
    <property type="project" value="UniProtKB-KW"/>
</dbReference>
<dbReference type="Proteomes" id="UP000504606">
    <property type="component" value="Unplaced"/>
</dbReference>
<evidence type="ECO:0000313" key="8">
    <source>
        <dbReference type="Proteomes" id="UP000504606"/>
    </source>
</evidence>
<proteinExistence type="predicted"/>
<sequence length="169" mass="18066">METREKLRKDSSGCCLPARCYALLLFQTLLFTVTVLPLRVAAIAVLLVLAWLLACVGLIGLSEEDLRTKPMTGWRKDTKNVLCFLMRGLFAAGGFHRVHIKGRQAAPKDAPVLALAPHSSYFDALPVICLGAPSVVAKGETGHLPFFGRRCGVGSACWAAGRTSGAACP</sequence>
<dbReference type="RefSeq" id="XP_052132605.1">
    <property type="nucleotide sequence ID" value="XM_052276645.1"/>
</dbReference>
<accession>A0A9C6XB44</accession>
<reference evidence="9" key="1">
    <citation type="submission" date="2025-08" db="UniProtKB">
        <authorList>
            <consortium name="RefSeq"/>
        </authorList>
    </citation>
    <scope>IDENTIFICATION</scope>
    <source>
        <tissue evidence="9">Whole organism</tissue>
    </source>
</reference>
<evidence type="ECO:0000256" key="3">
    <source>
        <dbReference type="ARBA" id="ARBA00022989"/>
    </source>
</evidence>
<name>A0A9C6XB44_FRAOC</name>
<keyword evidence="4" id="KW-0443">Lipid metabolism</keyword>
<dbReference type="KEGG" id="foc:127752085"/>
<keyword evidence="3 7" id="KW-1133">Transmembrane helix</keyword>
<dbReference type="PANTHER" id="PTHR23063">
    <property type="entry name" value="PHOSPHOLIPID ACYLTRANSFERASE"/>
    <property type="match status" value="1"/>
</dbReference>
<evidence type="ECO:0000256" key="1">
    <source>
        <dbReference type="ARBA" id="ARBA00022679"/>
    </source>
</evidence>
<dbReference type="PANTHER" id="PTHR23063:SF52">
    <property type="entry name" value="LYSOPHOSPHATIDYLCHOLINE ACYLTRANSFERASE"/>
    <property type="match status" value="1"/>
</dbReference>
<dbReference type="GeneID" id="127752085"/>
<evidence type="ECO:0000256" key="2">
    <source>
        <dbReference type="ARBA" id="ARBA00022692"/>
    </source>
</evidence>
<evidence type="ECO:0000256" key="7">
    <source>
        <dbReference type="SAM" id="Phobius"/>
    </source>
</evidence>
<evidence type="ECO:0000313" key="9">
    <source>
        <dbReference type="RefSeq" id="XP_052132605.1"/>
    </source>
</evidence>
<feature type="transmembrane region" description="Helical" evidence="7">
    <location>
        <begin position="20"/>
        <end position="36"/>
    </location>
</feature>